<reference evidence="2" key="1">
    <citation type="submission" date="2013-10" db="EMBL/GenBank/DDBJ databases">
        <title>Genome sequencing of Onchocerca volvulus.</title>
        <authorList>
            <person name="Cotton J."/>
            <person name="Tsai J."/>
            <person name="Stanley E."/>
            <person name="Tracey A."/>
            <person name="Holroyd N."/>
            <person name="Lustigman S."/>
            <person name="Berriman M."/>
        </authorList>
    </citation>
    <scope>NUCLEOTIDE SEQUENCE</scope>
</reference>
<protein>
    <submittedName>
        <fullName evidence="1">Uncharacterized protein</fullName>
    </submittedName>
</protein>
<proteinExistence type="predicted"/>
<dbReference type="EMBL" id="CMVM020000180">
    <property type="status" value="NOT_ANNOTATED_CDS"/>
    <property type="molecule type" value="Genomic_DNA"/>
</dbReference>
<keyword evidence="2" id="KW-1185">Reference proteome</keyword>
<dbReference type="EnsemblMetazoa" id="OVOC6732.1">
    <property type="protein sequence ID" value="OVOC6732.1"/>
    <property type="gene ID" value="WBGene00243541"/>
</dbReference>
<dbReference type="Proteomes" id="UP000024404">
    <property type="component" value="Unassembled WGS sequence"/>
</dbReference>
<dbReference type="AlphaFoldDB" id="A0A8R1Y0T1"/>
<organism evidence="1 2">
    <name type="scientific">Onchocerca volvulus</name>
    <dbReference type="NCBI Taxonomy" id="6282"/>
    <lineage>
        <taxon>Eukaryota</taxon>
        <taxon>Metazoa</taxon>
        <taxon>Ecdysozoa</taxon>
        <taxon>Nematoda</taxon>
        <taxon>Chromadorea</taxon>
        <taxon>Rhabditida</taxon>
        <taxon>Spirurina</taxon>
        <taxon>Spiruromorpha</taxon>
        <taxon>Filarioidea</taxon>
        <taxon>Onchocercidae</taxon>
        <taxon>Onchocerca</taxon>
    </lineage>
</organism>
<evidence type="ECO:0000313" key="1">
    <source>
        <dbReference type="EnsemblMetazoa" id="OVOC6732.1"/>
    </source>
</evidence>
<accession>A0A8R1Y0T1</accession>
<name>A0A8R1Y0T1_ONCVO</name>
<reference evidence="1" key="2">
    <citation type="submission" date="2022-06" db="UniProtKB">
        <authorList>
            <consortium name="EnsemblMetazoa"/>
        </authorList>
    </citation>
    <scope>IDENTIFICATION</scope>
</reference>
<sequence length="86" mass="10217">MEGKQSSLYKMRTTVAKRCNFDLRRMPQIIEIKEHIAKITQLPNSKDQTLINRLPAVKFERKLDKYDLFPLLILIDNFIIRKRSAN</sequence>
<evidence type="ECO:0000313" key="2">
    <source>
        <dbReference type="Proteomes" id="UP000024404"/>
    </source>
</evidence>